<evidence type="ECO:0000313" key="2">
    <source>
        <dbReference type="Proteomes" id="UP000007029"/>
    </source>
</evidence>
<organism evidence="1 2">
    <name type="scientific">Roseobacter denitrificans (strain ATCC 33942 / OCh 114)</name>
    <name type="common">Erythrobacter sp. (strain OCh 114)</name>
    <name type="synonym">Roseobacter denitrificans</name>
    <dbReference type="NCBI Taxonomy" id="375451"/>
    <lineage>
        <taxon>Bacteria</taxon>
        <taxon>Pseudomonadati</taxon>
        <taxon>Pseudomonadota</taxon>
        <taxon>Alphaproteobacteria</taxon>
        <taxon>Rhodobacterales</taxon>
        <taxon>Roseobacteraceae</taxon>
        <taxon>Roseobacter</taxon>
    </lineage>
</organism>
<proteinExistence type="predicted"/>
<dbReference type="EMBL" id="CP000362">
    <property type="protein sequence ID" value="ABG32637.1"/>
    <property type="molecule type" value="Genomic_DNA"/>
</dbReference>
<dbReference type="Proteomes" id="UP000007029">
    <property type="component" value="Chromosome"/>
</dbReference>
<dbReference type="STRING" id="375451.RD1_3129"/>
<evidence type="ECO:0008006" key="3">
    <source>
        <dbReference type="Google" id="ProtNLM"/>
    </source>
</evidence>
<dbReference type="eggNOG" id="COG4446">
    <property type="taxonomic scope" value="Bacteria"/>
</dbReference>
<accession>Q164F6</accession>
<protein>
    <recommendedName>
        <fullName evidence="3">DUF1499 domain-containing protein</fullName>
    </recommendedName>
</protein>
<name>Q164F6_ROSDO</name>
<dbReference type="HOGENOM" id="CLU_131521_1_0_5"/>
<dbReference type="AlphaFoldDB" id="Q164F6"/>
<dbReference type="KEGG" id="rde:RD1_3129"/>
<dbReference type="InterPro" id="IPR010865">
    <property type="entry name" value="DUF1499"/>
</dbReference>
<reference evidence="1 2" key="1">
    <citation type="journal article" date="2007" name="J. Bacteriol.">
        <title>The complete genome sequence of Roseobacter denitrificans reveals a mixotrophic rather than photosynthetic metabolism.</title>
        <authorList>
            <person name="Swingley W.D."/>
            <person name="Sadekar S."/>
            <person name="Mastrian S.D."/>
            <person name="Matthies H.J."/>
            <person name="Hao J."/>
            <person name="Ramos H."/>
            <person name="Acharya C.R."/>
            <person name="Conrad A.L."/>
            <person name="Taylor H.L."/>
            <person name="Dejesa L.C."/>
            <person name="Shah M.K."/>
            <person name="O'huallachain M.E."/>
            <person name="Lince M.T."/>
            <person name="Blankenship R.E."/>
            <person name="Beatty J.T."/>
            <person name="Touchman J.W."/>
        </authorList>
    </citation>
    <scope>NUCLEOTIDE SEQUENCE [LARGE SCALE GENOMIC DNA]</scope>
    <source>
        <strain evidence="2">ATCC 33942 / OCh 114</strain>
    </source>
</reference>
<dbReference type="OrthoDB" id="8479024at2"/>
<keyword evidence="2" id="KW-1185">Reference proteome</keyword>
<evidence type="ECO:0000313" key="1">
    <source>
        <dbReference type="EMBL" id="ABG32637.1"/>
    </source>
</evidence>
<sequence>MRMFLGIGLIIVISALAYVRLSPGEISQWHVPVAGSEDADGAGDALRVIAATPDVFAAADAYMTSLPRTRVIAGSLDEGRITYITRSRVFGFPDYTTLDYADGTLKAYARLRFGQSDLGVNRDRLEGLIAALQ</sequence>
<dbReference type="Pfam" id="PF07386">
    <property type="entry name" value="DUF1499"/>
    <property type="match status" value="1"/>
</dbReference>
<gene>
    <name evidence="1" type="ordered locus">RD1_3129</name>
</gene>